<proteinExistence type="predicted"/>
<reference evidence="3" key="1">
    <citation type="journal article" date="2019" name="Int. J. Syst. Evol. Microbiol.">
        <title>The Global Catalogue of Microorganisms (GCM) 10K type strain sequencing project: providing services to taxonomists for standard genome sequencing and annotation.</title>
        <authorList>
            <consortium name="The Broad Institute Genomics Platform"/>
            <consortium name="The Broad Institute Genome Sequencing Center for Infectious Disease"/>
            <person name="Wu L."/>
            <person name="Ma J."/>
        </authorList>
    </citation>
    <scope>NUCLEOTIDE SEQUENCE [LARGE SCALE GENOMIC DNA]</scope>
    <source>
        <strain evidence="3">JCM 9731</strain>
    </source>
</reference>
<keyword evidence="1" id="KW-0472">Membrane</keyword>
<keyword evidence="3" id="KW-1185">Reference proteome</keyword>
<evidence type="ECO:0000313" key="3">
    <source>
        <dbReference type="Proteomes" id="UP001500782"/>
    </source>
</evidence>
<sequence length="58" mass="6822">MLPIFILFCLLGYSFVVSLVKTIKKDENHHQYGLRKNFTAVLFVLWSLVLVLILSNYY</sequence>
<evidence type="ECO:0000313" key="2">
    <source>
        <dbReference type="EMBL" id="GAA0339541.1"/>
    </source>
</evidence>
<organism evidence="2 3">
    <name type="scientific">Bacillus carboniphilus</name>
    <dbReference type="NCBI Taxonomy" id="86663"/>
    <lineage>
        <taxon>Bacteria</taxon>
        <taxon>Bacillati</taxon>
        <taxon>Bacillota</taxon>
        <taxon>Bacilli</taxon>
        <taxon>Bacillales</taxon>
        <taxon>Bacillaceae</taxon>
        <taxon>Bacillus</taxon>
    </lineage>
</organism>
<dbReference type="EMBL" id="BAAADJ010000057">
    <property type="protein sequence ID" value="GAA0339541.1"/>
    <property type="molecule type" value="Genomic_DNA"/>
</dbReference>
<protein>
    <submittedName>
        <fullName evidence="2">Uncharacterized protein</fullName>
    </submittedName>
</protein>
<keyword evidence="1" id="KW-1133">Transmembrane helix</keyword>
<dbReference type="Proteomes" id="UP001500782">
    <property type="component" value="Unassembled WGS sequence"/>
</dbReference>
<feature type="transmembrane region" description="Helical" evidence="1">
    <location>
        <begin position="38"/>
        <end position="57"/>
    </location>
</feature>
<keyword evidence="1" id="KW-0812">Transmembrane</keyword>
<name>A0ABP3GC96_9BACI</name>
<comment type="caution">
    <text evidence="2">The sequence shown here is derived from an EMBL/GenBank/DDBJ whole genome shotgun (WGS) entry which is preliminary data.</text>
</comment>
<evidence type="ECO:0000256" key="1">
    <source>
        <dbReference type="SAM" id="Phobius"/>
    </source>
</evidence>
<dbReference type="RefSeq" id="WP_343801180.1">
    <property type="nucleotide sequence ID" value="NZ_BAAADJ010000057.1"/>
</dbReference>
<gene>
    <name evidence="2" type="ORF">GCM10008967_32360</name>
</gene>
<accession>A0ABP3GC96</accession>